<evidence type="ECO:0000256" key="1">
    <source>
        <dbReference type="ARBA" id="ARBA00022737"/>
    </source>
</evidence>
<protein>
    <recommendedName>
        <fullName evidence="10">Cubilin</fullName>
    </recommendedName>
</protein>
<accession>A0A267E680</accession>
<evidence type="ECO:0000259" key="7">
    <source>
        <dbReference type="PROSITE" id="PS50026"/>
    </source>
</evidence>
<reference evidence="8 9" key="1">
    <citation type="submission" date="2017-06" db="EMBL/GenBank/DDBJ databases">
        <title>A platform for efficient transgenesis in Macrostomum lignano, a flatworm model organism for stem cell research.</title>
        <authorList>
            <person name="Berezikov E."/>
        </authorList>
    </citation>
    <scope>NUCLEOTIDE SEQUENCE [LARGE SCALE GENOMIC DNA]</scope>
    <source>
        <strain evidence="8">DV1</strain>
        <tissue evidence="8">Whole organism</tissue>
    </source>
</reference>
<comment type="caution">
    <text evidence="3">Lacks conserved residue(s) required for the propagation of feature annotation.</text>
</comment>
<dbReference type="PROSITE" id="PS01186">
    <property type="entry name" value="EGF_2"/>
    <property type="match status" value="4"/>
</dbReference>
<evidence type="ECO:0000256" key="5">
    <source>
        <dbReference type="SAM" id="SignalP"/>
    </source>
</evidence>
<dbReference type="SUPFAM" id="SSF49854">
    <property type="entry name" value="Spermadhesin, CUB domain"/>
    <property type="match status" value="11"/>
</dbReference>
<evidence type="ECO:0000256" key="4">
    <source>
        <dbReference type="SAM" id="Coils"/>
    </source>
</evidence>
<dbReference type="InterPro" id="IPR035914">
    <property type="entry name" value="Sperma_CUB_dom_sf"/>
</dbReference>
<dbReference type="PANTHER" id="PTHR24251">
    <property type="entry name" value="OVOCHYMASE-RELATED"/>
    <property type="match status" value="1"/>
</dbReference>
<dbReference type="SMART" id="SM00042">
    <property type="entry name" value="CUB"/>
    <property type="match status" value="12"/>
</dbReference>
<dbReference type="PROSITE" id="PS50026">
    <property type="entry name" value="EGF_3"/>
    <property type="match status" value="6"/>
</dbReference>
<feature type="domain" description="EGF-like" evidence="7">
    <location>
        <begin position="234"/>
        <end position="264"/>
    </location>
</feature>
<dbReference type="InterPro" id="IPR000152">
    <property type="entry name" value="EGF-type_Asp/Asn_hydroxyl_site"/>
</dbReference>
<gene>
    <name evidence="8" type="ORF">BOX15_Mlig032311g1</name>
</gene>
<dbReference type="CDD" id="cd00054">
    <property type="entry name" value="EGF_CA"/>
    <property type="match status" value="5"/>
</dbReference>
<name>A0A267E680_9PLAT</name>
<dbReference type="InterPro" id="IPR000742">
    <property type="entry name" value="EGF"/>
</dbReference>
<feature type="domain" description="CUB" evidence="6">
    <location>
        <begin position="2466"/>
        <end position="2580"/>
    </location>
</feature>
<keyword evidence="5" id="KW-0732">Signal</keyword>
<feature type="signal peptide" evidence="5">
    <location>
        <begin position="1"/>
        <end position="27"/>
    </location>
</feature>
<feature type="domain" description="CUB" evidence="6">
    <location>
        <begin position="3586"/>
        <end position="3705"/>
    </location>
</feature>
<evidence type="ECO:0000259" key="6">
    <source>
        <dbReference type="PROSITE" id="PS01180"/>
    </source>
</evidence>
<evidence type="ECO:0000256" key="2">
    <source>
        <dbReference type="ARBA" id="ARBA00023157"/>
    </source>
</evidence>
<dbReference type="EMBL" id="NIVC01002534">
    <property type="protein sequence ID" value="PAA57080.1"/>
    <property type="molecule type" value="Genomic_DNA"/>
</dbReference>
<feature type="domain" description="CUB" evidence="6">
    <location>
        <begin position="2100"/>
        <end position="2219"/>
    </location>
</feature>
<keyword evidence="3" id="KW-0245">EGF-like domain</keyword>
<feature type="domain" description="EGF-like" evidence="7">
    <location>
        <begin position="168"/>
        <end position="214"/>
    </location>
</feature>
<feature type="domain" description="CUB" evidence="6">
    <location>
        <begin position="1978"/>
        <end position="2093"/>
    </location>
</feature>
<dbReference type="PROSITE" id="PS01180">
    <property type="entry name" value="CUB"/>
    <property type="match status" value="13"/>
</dbReference>
<keyword evidence="2 3" id="KW-1015">Disulfide bond</keyword>
<dbReference type="PROSITE" id="PS01187">
    <property type="entry name" value="EGF_CA"/>
    <property type="match status" value="1"/>
</dbReference>
<sequence>MSTIFSFAPILCCLCCCYQLLIGSSHAAERPQIVSSRGNLYFEATDDKNIEFRPAKSGEIRVGEHNLLQLATEFSAVSSGLQGIRQSLEANVSNALQRLLALQSSILSHRTEFQRLGLARMPHRVSSLTNQLTTLSRDVRAARNQLSDTTRSVNSIRNQVSHVQQVIASNPCDSNPCRNGGSCLTHYSATGGQQQFTAGFRCLCNEAWTGANCTTDRNECQYFRRYEARYGKRHARDCVHGSCVNQFGTYDCRCEPGYYGARCDQVQDTCSGGDFAMCGGGGVCVPKGASHVCVCHDGFDNEEAGQRSSKCVRRPCQRSTCWSRGDFKSRCIERPEPPYYTCQCPRGFHGNGDDCEDIDECANYNSKACPAGQYCINTFGGFECHCGYGHRLDANGSCVFMGACAWDPCGPHQRCTPEGRYRYNCDCLEGWTAAPTGGACQPTNQSEAFTNCTSAGACNNGTCLPDDLNGYRCSCNTGYTGPDCLQLQHCPDQSFCQNGGTCSFNRYGMRCTCPPVYSGRRCERRNNPCGGVRSDSSGEIRFDPSVYSDLHDRSCQWEIRAPAEYSVTLIFKKFKLRQSPDCQEEYLQIDNANKYCSVRSHFVFESTLSNVSLYLKKFSMQDNTTELIVQYFLKSPPQLTGCIAGRLGNLVANSGSVRIPSHDAAWPSNSTATCTLRLFLPEFDSRSETIFTARGELDERVGCGSENQTDMMAVAFYTTSSEGARPSLQKVGTSCDAKKQVKFEVAGVYFEAMLTARLTAGSRTSFKMDWRPVFDCSALNAELNSSPHGVLHFTSATAHCSQTIHYPLQLPFVLKVLRTEGSNSSRNWICLLVTASGISSQEHRHFSCKRPGDVIGPFYPAMLGSGSVRVASYRVRGDFEIEWSPINCSYTINALSTEWTTHSAPEWTATDRDAQELLHCSYLLNAAEGYQVEISMPQLNLEGSCEDSYLQLGVTLANNTQKEVFRHFKLCSMVEAFNVTSSMSGKLSVVLYGRPGQVTGFSGFQYRVRECGGTILLPKLFSWSTLRYPDSLVTNSAGYRPGATCEWQVVSLDPQSEIFIRVRTFRLAQPEGGNCLADSLTVYADGENDTQIYCGDHGPPPKFYKSRRLSIRFRAALSGPLAGREGFELVLGAVRVGYVSLQAGPQERRLGLETLRSTRYVRIFAERRTQFLVLNITAVASVSSRNLCVLLLLGGTGRRCIRPVSRVYSTSASTVGLFVLKPRQLAYLSQLNIGYSTEEAQACNHMIDMWSSGLSRAAVMRSLAGQFVPAEVQLCRTLISIPSGNRANISSSILCPVLAETGRKLSVVRVSERIGRDQVPVTWLPCSQPGQSAITLLRGDSFYIDYVKPAGLPAPLVKLSVNVRIDCNLTLTATSGHIQSPATGSCRWEVKPLLALAMQIDIKPTNITFWYQFKEQKCNGNAKITDSLGQVLYEETDCRTLTNISDGLSTTARSVVIEWNYPATYFGRVHRFSFTYDGHPCSRLMRQSSGIIEYPADADEPVQSCEWQIEVEPGYQIQWSADLQLGNVHVEAAYLAVWEGTRLPSVQDGDSSVPESDWKFTGTTNKSSRTSGSFLYVMFYVDRRRLFGIPVSFRLSYRSQHSSICGGHFQSPSGRFLSHREFGHSRYPKNADCAWLLASDPHHYLNLSFVNFSTPAGGGDYMMTYSSWNSAEAGFNVAFPTNRNITSGQVDVTGKIKGDPQLPVRYIDERQTRLKTVFATDDSQDGEDPTRAGFLAVFQQHCGGELTAGSELQAVESPRDTQRTCSWTIVANDSLPEASVLLYFSQVHCRLIDLAVNYIYGSGVFERQICRLDYSSDLATQDLAFTANRARIYYRAYSPSFHFTAASGFVLHYGMARSSCDFDFSETFSGYIQSYPNIESISPAEPFFCEWRLQAGNGWIIKLEIMTLRIDAASDCHDNYLELRQLNDTEPEVTSLLCSQSFSSTESNRVFWAEQVRLKQRRGPITTPRNFQFKLKFTREPFVKARSVSGVLTSPLYPKSYMSNQDFVWRLRVPSWKIVQFTVEDFQIEPRCFDYIELVESGRTQRYCLKDSVERSIPDNGVFFSATSDVLFKFHTDFSIDHFEGFRIRWAAVSKSQRDCNHVLKASQLLQTFTYPSPPATNYENRVSNCRFTIRLDTRQHPRGHSVFVNFTKVDLEDYYDQLRITVDSAQIRSQSVTSDLSYFETKPTRDDVDAMIVLSFNSDYSITRTGFTFSFGIGCRGFFDNNVNIARQPLILRAPVFSNSNYRAGDQCRWTIENFEEDALAIRFNSFDLAASTDSSNNCESADRLNLTDSITGSQTLYCAANLPAIRRSINVTARQLIVQFNSRSSSTGARGFNLEISRLLAGCDREVALSASRSTVSITDGLFRQHRMCSLTVYGPDTASEIVVRPVNIAFPPSSVCNLNNAFSGSYLKVSEDASFGRPPQVMCRNNVHDVISRGSPVTLTTYTDERVPSFNITVSLATCGGAIPSDRMTSPNYPDNYGNNLNCVWRSQFAVPMNVKLQFNYRVPCNTDSIKLTDCSPIPQNFSRNTLCSSDSGHELQRETLNIESIQCLQVEFKSGFSSRGAVRKFEAIVEIMRSGCYHVAQQSPNQISFDLSSGAGLTSASCGFNLRGMDGYAVRAVMDEGTQCDQGCQSSCRLLALQPPDNTRQWRYLPAEFSRIASRRRFPIMAGQAIHSWTSRVLVVVYCRNPVVGYRLRLRVDFPFQQSGCNDQLPVPSNPFQPLQISSSSAQSVNGSLQRMCAWKLMGSGDQKTTVVRINMASVDRGRSRRCRTYIAVVAVHTSQSDSSRYSTTLFSMRCPNDAINEVLLTNAGEVYVYFMGLNSDGGGAQQPDFSGVAFVQDCGGFFRSATYDVNFISFPEQNTANGTQCAWTFGHAQIEHPSIVHNLTILPSNVSSLSSCRESVTIDFMQSQLHGSQTPTSYSRVFDSCREASLPIGRTFLQRAAMLKLSYRSHLSTSGHLSARYQSYMSHSGTCFKSLSGRRGNFSSDNFPRAYERRNCTWIIHSVAGTAVRLSFFNENFGVGMTGQCERTDRIEVWDPNGLNGAVKLLSYCHTSQAPSKSFLSTSNQLMVRLVSTSSHPGTGFKAKFRVICSRVLRRQQDTILHDGRYHIGRTCTYYINGDAKDTAIVKLLSLDLIDGEINILMVSDQWWASRLSYKTSDGVVSRASYLRINSRNQARFKGATIFASRGIRIQYTRPRARRRLRSGQFRFRYNIERCNENVTLTEGAMYHYKDLFKSTLQYFFCRSHFTIPQNDRLFVSLRILLPPHYQKACTQYSGKRIITLPEPQNRSLNYYEVLNSNSIEHNICVDSGHNLHSWWYNDEQEYSVYQMSTGNDMIYSSITVDMSIFILPGPNRGCGADLQATEAWQTVNWNPQILSAMRTHLLCMYRIAAGPNQLVELHTNESLNWWVYVRGSDSSPFSKSASRETSGTYGRTVEVLLRHFGQEVLPLQFRAVSDTYQVLSVNATGTVQRYSVGSVAPDFRLRLRISGPAQRRLLVTFENVSLTDCRSQYFTVHDMPSNDSTSNSQLNNEDFFFCTAADFSHNQYESVRNSLEVYFHNSNSSLTGGQFTVAYVIESCQRSVSSQSGLILSPSGAMLMQHENNHDCEVNIQTPGYRYLHLHFFMFSVESHSRCAYDSVQFFNSTPGGNRGASVTQKLCGNSLPRPLVLPSPAAGIILRFLTDLSVVRLGYRLTYFASNSSACGGNITGQLRGGIQSPASVSAGTDCVWDVSLPASTRFWTFPVLHVTTSNVACQGTATPVLQVETQDRNRTICATNTELASYELSSVERFRVIFRSAGNNEYFLLTWRFN</sequence>
<dbReference type="CDD" id="cd00041">
    <property type="entry name" value="CUB"/>
    <property type="match status" value="8"/>
</dbReference>
<feature type="disulfide bond" evidence="3">
    <location>
        <begin position="204"/>
        <end position="213"/>
    </location>
</feature>
<evidence type="ECO:0000256" key="3">
    <source>
        <dbReference type="PROSITE-ProRule" id="PRU00076"/>
    </source>
</evidence>
<dbReference type="PROSITE" id="PS00010">
    <property type="entry name" value="ASX_HYDROXYL"/>
    <property type="match status" value="2"/>
</dbReference>
<dbReference type="InterPro" id="IPR001881">
    <property type="entry name" value="EGF-like_Ca-bd_dom"/>
</dbReference>
<feature type="chain" id="PRO_5012470175" description="Cubilin" evidence="5">
    <location>
        <begin position="28"/>
        <end position="3818"/>
    </location>
</feature>
<feature type="domain" description="CUB" evidence="6">
    <location>
        <begin position="1605"/>
        <end position="1741"/>
    </location>
</feature>
<feature type="domain" description="CUB" evidence="6">
    <location>
        <begin position="1860"/>
        <end position="1978"/>
    </location>
</feature>
<evidence type="ECO:0000313" key="8">
    <source>
        <dbReference type="EMBL" id="PAA57080.1"/>
    </source>
</evidence>
<keyword evidence="1" id="KW-0677">Repeat</keyword>
<feature type="domain" description="CUB" evidence="6">
    <location>
        <begin position="2220"/>
        <end position="2345"/>
    </location>
</feature>
<feature type="domain" description="EGF-like" evidence="7">
    <location>
        <begin position="312"/>
        <end position="356"/>
    </location>
</feature>
<keyword evidence="9" id="KW-1185">Reference proteome</keyword>
<feature type="domain" description="EGF-like" evidence="7">
    <location>
        <begin position="486"/>
        <end position="523"/>
    </location>
</feature>
<dbReference type="SMART" id="SM00181">
    <property type="entry name" value="EGF"/>
    <property type="match status" value="8"/>
</dbReference>
<dbReference type="OrthoDB" id="6249379at2759"/>
<keyword evidence="4" id="KW-0175">Coiled coil</keyword>
<dbReference type="InterPro" id="IPR018097">
    <property type="entry name" value="EGF_Ca-bd_CS"/>
</dbReference>
<dbReference type="CDD" id="cd22201">
    <property type="entry name" value="cubilin_NTD"/>
    <property type="match status" value="1"/>
</dbReference>
<dbReference type="Gene3D" id="2.10.25.10">
    <property type="entry name" value="Laminin"/>
    <property type="match status" value="6"/>
</dbReference>
<feature type="domain" description="CUB" evidence="6">
    <location>
        <begin position="3710"/>
        <end position="3818"/>
    </location>
</feature>
<dbReference type="Gene3D" id="2.60.120.290">
    <property type="entry name" value="Spermadhesin, CUB domain"/>
    <property type="match status" value="11"/>
</dbReference>
<dbReference type="SUPFAM" id="SSF57196">
    <property type="entry name" value="EGF/Laminin"/>
    <property type="match status" value="4"/>
</dbReference>
<dbReference type="Pfam" id="PF00431">
    <property type="entry name" value="CUB"/>
    <property type="match status" value="7"/>
</dbReference>
<feature type="domain" description="CUB" evidence="6">
    <location>
        <begin position="1011"/>
        <end position="1134"/>
    </location>
</feature>
<organism evidence="8 9">
    <name type="scientific">Macrostomum lignano</name>
    <dbReference type="NCBI Taxonomy" id="282301"/>
    <lineage>
        <taxon>Eukaryota</taxon>
        <taxon>Metazoa</taxon>
        <taxon>Spiralia</taxon>
        <taxon>Lophotrochozoa</taxon>
        <taxon>Platyhelminthes</taxon>
        <taxon>Rhabditophora</taxon>
        <taxon>Macrostomorpha</taxon>
        <taxon>Macrostomida</taxon>
        <taxon>Macrostomidae</taxon>
        <taxon>Macrostomum</taxon>
    </lineage>
</organism>
<feature type="domain" description="CUB" evidence="6">
    <location>
        <begin position="529"/>
        <end position="589"/>
    </location>
</feature>
<feature type="coiled-coil region" evidence="4">
    <location>
        <begin position="85"/>
        <end position="159"/>
    </location>
</feature>
<feature type="disulfide bond" evidence="3">
    <location>
        <begin position="254"/>
        <end position="263"/>
    </location>
</feature>
<feature type="domain" description="CUB" evidence="6">
    <location>
        <begin position="1481"/>
        <end position="1600"/>
    </location>
</feature>
<evidence type="ECO:0000313" key="9">
    <source>
        <dbReference type="Proteomes" id="UP000215902"/>
    </source>
</evidence>
<feature type="domain" description="EGF-like" evidence="7">
    <location>
        <begin position="448"/>
        <end position="485"/>
    </location>
</feature>
<feature type="domain" description="CUB" evidence="6">
    <location>
        <begin position="888"/>
        <end position="1011"/>
    </location>
</feature>
<evidence type="ECO:0008006" key="10">
    <source>
        <dbReference type="Google" id="ProtNLM"/>
    </source>
</evidence>
<feature type="disulfide bond" evidence="3">
    <location>
        <begin position="513"/>
        <end position="522"/>
    </location>
</feature>
<dbReference type="PROSITE" id="PS00022">
    <property type="entry name" value="EGF_1"/>
    <property type="match status" value="3"/>
</dbReference>
<feature type="disulfide bond" evidence="3">
    <location>
        <begin position="475"/>
        <end position="484"/>
    </location>
</feature>
<feature type="domain" description="CUB" evidence="6">
    <location>
        <begin position="2980"/>
        <end position="3097"/>
    </location>
</feature>
<proteinExistence type="predicted"/>
<feature type="domain" description="EGF-like" evidence="7">
    <location>
        <begin position="266"/>
        <end position="305"/>
    </location>
</feature>
<dbReference type="GO" id="GO:0005509">
    <property type="term" value="F:calcium ion binding"/>
    <property type="evidence" value="ECO:0007669"/>
    <property type="project" value="InterPro"/>
</dbReference>
<comment type="caution">
    <text evidence="8">The sequence shown here is derived from an EMBL/GenBank/DDBJ whole genome shotgun (WGS) entry which is preliminary data.</text>
</comment>
<dbReference type="InterPro" id="IPR000859">
    <property type="entry name" value="CUB_dom"/>
</dbReference>
<dbReference type="SMART" id="SM00179">
    <property type="entry name" value="EGF_CA"/>
    <property type="match status" value="5"/>
</dbReference>
<dbReference type="Proteomes" id="UP000215902">
    <property type="component" value="Unassembled WGS sequence"/>
</dbReference>
<dbReference type="STRING" id="282301.A0A267E680"/>